<comment type="caution">
    <text evidence="2">The sequence shown here is derived from an EMBL/GenBank/DDBJ whole genome shotgun (WGS) entry which is preliminary data.</text>
</comment>
<gene>
    <name evidence="2" type="ORF">LX32DRAFT_642343</name>
</gene>
<dbReference type="EMBL" id="MU842927">
    <property type="protein sequence ID" value="KAK2025872.1"/>
    <property type="molecule type" value="Genomic_DNA"/>
</dbReference>
<evidence type="ECO:0000256" key="1">
    <source>
        <dbReference type="SAM" id="SignalP"/>
    </source>
</evidence>
<proteinExistence type="predicted"/>
<evidence type="ECO:0008006" key="4">
    <source>
        <dbReference type="Google" id="ProtNLM"/>
    </source>
</evidence>
<sequence length="81" mass="8948">MATDRRQGNADFISIACLLLLFQASSANPSHTGPVLIDTSQCPRTRTRPTYTHAREAAVPGWLLAVVLPLLLEEEGKSMRW</sequence>
<evidence type="ECO:0000313" key="2">
    <source>
        <dbReference type="EMBL" id="KAK2025872.1"/>
    </source>
</evidence>
<name>A0AAD9LYR9_9PEZI</name>
<reference evidence="2" key="1">
    <citation type="submission" date="2021-06" db="EMBL/GenBank/DDBJ databases">
        <title>Comparative genomics, transcriptomics and evolutionary studies reveal genomic signatures of adaptation to plant cell wall in hemibiotrophic fungi.</title>
        <authorList>
            <consortium name="DOE Joint Genome Institute"/>
            <person name="Baroncelli R."/>
            <person name="Diaz J.F."/>
            <person name="Benocci T."/>
            <person name="Peng M."/>
            <person name="Battaglia E."/>
            <person name="Haridas S."/>
            <person name="Andreopoulos W."/>
            <person name="Labutti K."/>
            <person name="Pangilinan J."/>
            <person name="Floch G.L."/>
            <person name="Makela M.R."/>
            <person name="Henrissat B."/>
            <person name="Grigoriev I.V."/>
            <person name="Crouch J.A."/>
            <person name="De Vries R.P."/>
            <person name="Sukno S.A."/>
            <person name="Thon M.R."/>
        </authorList>
    </citation>
    <scope>NUCLEOTIDE SEQUENCE</scope>
    <source>
        <strain evidence="2">MAFF235873</strain>
    </source>
</reference>
<keyword evidence="1" id="KW-0732">Signal</keyword>
<feature type="signal peptide" evidence="1">
    <location>
        <begin position="1"/>
        <end position="27"/>
    </location>
</feature>
<organism evidence="2 3">
    <name type="scientific">Colletotrichum zoysiae</name>
    <dbReference type="NCBI Taxonomy" id="1216348"/>
    <lineage>
        <taxon>Eukaryota</taxon>
        <taxon>Fungi</taxon>
        <taxon>Dikarya</taxon>
        <taxon>Ascomycota</taxon>
        <taxon>Pezizomycotina</taxon>
        <taxon>Sordariomycetes</taxon>
        <taxon>Hypocreomycetidae</taxon>
        <taxon>Glomerellales</taxon>
        <taxon>Glomerellaceae</taxon>
        <taxon>Colletotrichum</taxon>
        <taxon>Colletotrichum graminicola species complex</taxon>
    </lineage>
</organism>
<protein>
    <recommendedName>
        <fullName evidence="4">Secreted protein</fullName>
    </recommendedName>
</protein>
<feature type="chain" id="PRO_5042072830" description="Secreted protein" evidence="1">
    <location>
        <begin position="28"/>
        <end position="81"/>
    </location>
</feature>
<dbReference type="Proteomes" id="UP001232148">
    <property type="component" value="Unassembled WGS sequence"/>
</dbReference>
<keyword evidence="3" id="KW-1185">Reference proteome</keyword>
<accession>A0AAD9LYR9</accession>
<evidence type="ECO:0000313" key="3">
    <source>
        <dbReference type="Proteomes" id="UP001232148"/>
    </source>
</evidence>
<dbReference type="AlphaFoldDB" id="A0AAD9LYR9"/>